<dbReference type="PANTHER" id="PTHR48105">
    <property type="entry name" value="THIOREDOXIN REDUCTASE 1-RELATED-RELATED"/>
    <property type="match status" value="1"/>
</dbReference>
<dbReference type="PROSITE" id="PS00573">
    <property type="entry name" value="PYRIDINE_REDOX_2"/>
    <property type="match status" value="1"/>
</dbReference>
<dbReference type="AlphaFoldDB" id="W8VVL6"/>
<dbReference type="GO" id="GO:0004791">
    <property type="term" value="F:thioredoxin-disulfide reductase (NADPH) activity"/>
    <property type="evidence" value="ECO:0007669"/>
    <property type="project" value="UniProtKB-EC"/>
</dbReference>
<evidence type="ECO:0000256" key="7">
    <source>
        <dbReference type="ARBA" id="ARBA00023284"/>
    </source>
</evidence>
<feature type="domain" description="Thioredoxin" evidence="10">
    <location>
        <begin position="517"/>
        <end position="645"/>
    </location>
</feature>
<dbReference type="FunFam" id="3.50.50.60:FF:000064">
    <property type="entry name" value="Thioredoxin reductase"/>
    <property type="match status" value="1"/>
</dbReference>
<dbReference type="SABIO-RK" id="W8VVL6"/>
<evidence type="ECO:0000256" key="2">
    <source>
        <dbReference type="ARBA" id="ARBA00022630"/>
    </source>
</evidence>
<evidence type="ECO:0000256" key="5">
    <source>
        <dbReference type="ARBA" id="ARBA00023002"/>
    </source>
</evidence>
<gene>
    <name evidence="11" type="primary">ntr3</name>
</gene>
<dbReference type="InterPro" id="IPR013766">
    <property type="entry name" value="Thioredoxin_domain"/>
</dbReference>
<evidence type="ECO:0000256" key="1">
    <source>
        <dbReference type="ARBA" id="ARBA00009333"/>
    </source>
</evidence>
<dbReference type="PROSITE" id="PS51352">
    <property type="entry name" value="THIOREDOXIN_2"/>
    <property type="match status" value="1"/>
</dbReference>
<dbReference type="SUPFAM" id="SSF52833">
    <property type="entry name" value="Thioredoxin-like"/>
    <property type="match status" value="1"/>
</dbReference>
<keyword evidence="3 8" id="KW-0274">FAD</keyword>
<keyword evidence="9" id="KW-0472">Membrane</keyword>
<evidence type="ECO:0000259" key="10">
    <source>
        <dbReference type="PROSITE" id="PS51352"/>
    </source>
</evidence>
<proteinExistence type="evidence at transcript level"/>
<dbReference type="InterPro" id="IPR050097">
    <property type="entry name" value="Ferredoxin-NADP_redctase_2"/>
</dbReference>
<dbReference type="InterPro" id="IPR023753">
    <property type="entry name" value="FAD/NAD-binding_dom"/>
</dbReference>
<sequence length="645" mass="69930">MMAPGASYGCHQSPRKQMTNGHLITGLLGTCICGWLVFAATEQLHGHSSLHGGAHVTIAKVHQSVQAHQGARQPIPIPRSPSLATNPVSMGDPNIEEEQIDTLPSSSTLRHLGIIFTAAATSAFLFAVRPWQWWRKQRNSPHAFPRLNHVQVDTSNPMHIHNLLRQLFSGTDEPQGTPSLGWAMQAAAADADVANVVIVGSGPAGFTAAIYAARANLRPVLFEGYQAGGVPGGQLMLTTEVENFPGFPEGITGPELMERMRKQAVRWGTQMHTEDVEYMDLSQRPFVIRSAEREVKAHAVILATGATAKRLKLPSEEKFWNYGISACAICDGASPIFKGKELAVVGGGDTAVEEAVYLTKYGSHVHLLVRRDALRASKAMADRASNHRNITIHYNTAVEDAYGDSTLAGLHLKNTVTGETRDLPVGGLFYGIGHTPNSKVFKDQVALDHEGYVAVKPGSCETNVEGVFAAGDLQDHEWRQAITAAGSGCMAALSTERYLVRSGLLIEYAPGAVVEGEAPGETAAPEKLLGKENESNFDIAQTQHVGEFALRKLYHESDRLLGVLYTSPSCGPCRVLKPIFSKVVDEYSSKMHFVLIDIEESPEIAEAAGVNGTPTIQFFKKKAKVGEMGGVKMKKDYREFIEQHI</sequence>
<name>W8VVL6_EUGGR</name>
<dbReference type="PRINTS" id="PR00469">
    <property type="entry name" value="PNDRDTASEII"/>
</dbReference>
<keyword evidence="5 8" id="KW-0560">Oxidoreductase</keyword>
<dbReference type="InterPro" id="IPR036188">
    <property type="entry name" value="FAD/NAD-bd_sf"/>
</dbReference>
<comment type="catalytic activity">
    <reaction evidence="8">
        <text>[thioredoxin]-dithiol + NADP(+) = [thioredoxin]-disulfide + NADPH + H(+)</text>
        <dbReference type="Rhea" id="RHEA:20345"/>
        <dbReference type="Rhea" id="RHEA-COMP:10698"/>
        <dbReference type="Rhea" id="RHEA-COMP:10700"/>
        <dbReference type="ChEBI" id="CHEBI:15378"/>
        <dbReference type="ChEBI" id="CHEBI:29950"/>
        <dbReference type="ChEBI" id="CHEBI:50058"/>
        <dbReference type="ChEBI" id="CHEBI:57783"/>
        <dbReference type="ChEBI" id="CHEBI:58349"/>
        <dbReference type="EC" id="1.8.1.9"/>
    </reaction>
</comment>
<organism evidence="11">
    <name type="scientific">Euglena gracilis</name>
    <dbReference type="NCBI Taxonomy" id="3039"/>
    <lineage>
        <taxon>Eukaryota</taxon>
        <taxon>Discoba</taxon>
        <taxon>Euglenozoa</taxon>
        <taxon>Euglenida</taxon>
        <taxon>Spirocuta</taxon>
        <taxon>Euglenophyceae</taxon>
        <taxon>Euglenales</taxon>
        <taxon>Euglenaceae</taxon>
        <taxon>Euglena</taxon>
    </lineage>
</organism>
<keyword evidence="9" id="KW-0812">Transmembrane</keyword>
<dbReference type="GO" id="GO:0005737">
    <property type="term" value="C:cytoplasm"/>
    <property type="evidence" value="ECO:0007669"/>
    <property type="project" value="InterPro"/>
</dbReference>
<evidence type="ECO:0000313" key="11">
    <source>
        <dbReference type="EMBL" id="BAO53982.1"/>
    </source>
</evidence>
<dbReference type="Gene3D" id="3.40.30.10">
    <property type="entry name" value="Glutaredoxin"/>
    <property type="match status" value="1"/>
</dbReference>
<evidence type="ECO:0000256" key="8">
    <source>
        <dbReference type="RuleBase" id="RU003881"/>
    </source>
</evidence>
<keyword evidence="2 8" id="KW-0285">Flavoprotein</keyword>
<protein>
    <recommendedName>
        <fullName evidence="8">Thioredoxin reductase</fullName>
        <ecNumber evidence="8">1.8.1.9</ecNumber>
    </recommendedName>
</protein>
<keyword evidence="7 8" id="KW-0676">Redox-active center</keyword>
<dbReference type="InterPro" id="IPR036249">
    <property type="entry name" value="Thioredoxin-like_sf"/>
</dbReference>
<dbReference type="BRENDA" id="1.8.1.9">
    <property type="organism ID" value="2197"/>
</dbReference>
<accession>W8VVL6</accession>
<dbReference type="InterPro" id="IPR005982">
    <property type="entry name" value="Thioredox_Rdtase"/>
</dbReference>
<keyword evidence="4 8" id="KW-0521">NADP</keyword>
<dbReference type="Pfam" id="PF07992">
    <property type="entry name" value="Pyr_redox_2"/>
    <property type="match status" value="1"/>
</dbReference>
<keyword evidence="6" id="KW-1015">Disulfide bond</keyword>
<evidence type="ECO:0000256" key="3">
    <source>
        <dbReference type="ARBA" id="ARBA00022827"/>
    </source>
</evidence>
<dbReference type="Pfam" id="PF00085">
    <property type="entry name" value="Thioredoxin"/>
    <property type="match status" value="1"/>
</dbReference>
<feature type="transmembrane region" description="Helical" evidence="9">
    <location>
        <begin position="21"/>
        <end position="40"/>
    </location>
</feature>
<dbReference type="GO" id="GO:0019430">
    <property type="term" value="P:removal of superoxide radicals"/>
    <property type="evidence" value="ECO:0007669"/>
    <property type="project" value="InterPro"/>
</dbReference>
<dbReference type="SUPFAM" id="SSF51905">
    <property type="entry name" value="FAD/NAD(P)-binding domain"/>
    <property type="match status" value="1"/>
</dbReference>
<dbReference type="EMBL" id="AB853318">
    <property type="protein sequence ID" value="BAO53982.1"/>
    <property type="molecule type" value="mRNA"/>
</dbReference>
<comment type="cofactor">
    <cofactor evidence="8">
        <name>FAD</name>
        <dbReference type="ChEBI" id="CHEBI:57692"/>
    </cofactor>
    <text evidence="8">Binds 1 FAD per subunit.</text>
</comment>
<dbReference type="EC" id="1.8.1.9" evidence="8"/>
<reference evidence="11" key="1">
    <citation type="submission" date="2013-09" db="EMBL/GenBank/DDBJ databases">
        <title>Functional analysis of peroxiredoxin isoforms in Euglena gracilis.</title>
        <authorList>
            <person name="Tamaki S."/>
            <person name="Maruta T."/>
            <person name="Sawa Y."/>
            <person name="Shigeoka S."/>
            <person name="Ishikawa T."/>
        </authorList>
    </citation>
    <scope>NUCLEOTIDE SEQUENCE</scope>
    <source>
        <strain evidence="11">Z</strain>
    </source>
</reference>
<comment type="similarity">
    <text evidence="1">Belongs to the class-II pyridine nucleotide-disulfide oxidoreductase family.</text>
</comment>
<dbReference type="NCBIfam" id="TIGR01292">
    <property type="entry name" value="TRX_reduct"/>
    <property type="match status" value="1"/>
</dbReference>
<keyword evidence="9" id="KW-1133">Transmembrane helix</keyword>
<evidence type="ECO:0000256" key="6">
    <source>
        <dbReference type="ARBA" id="ARBA00023157"/>
    </source>
</evidence>
<feature type="transmembrane region" description="Helical" evidence="9">
    <location>
        <begin position="109"/>
        <end position="128"/>
    </location>
</feature>
<dbReference type="PRINTS" id="PR00368">
    <property type="entry name" value="FADPNR"/>
</dbReference>
<evidence type="ECO:0000256" key="4">
    <source>
        <dbReference type="ARBA" id="ARBA00022857"/>
    </source>
</evidence>
<dbReference type="Gene3D" id="3.50.50.60">
    <property type="entry name" value="FAD/NAD(P)-binding domain"/>
    <property type="match status" value="2"/>
</dbReference>
<evidence type="ECO:0000256" key="9">
    <source>
        <dbReference type="SAM" id="Phobius"/>
    </source>
</evidence>
<dbReference type="InterPro" id="IPR008255">
    <property type="entry name" value="Pyr_nucl-diS_OxRdtase_2_AS"/>
</dbReference>